<protein>
    <recommendedName>
        <fullName evidence="7">Ferritin</fullName>
        <ecNumber evidence="7">1.16.3.2</ecNumber>
    </recommendedName>
</protein>
<name>A0A5B9MDS3_9BACT</name>
<evidence type="ECO:0000259" key="8">
    <source>
        <dbReference type="PROSITE" id="PS50905"/>
    </source>
</evidence>
<proteinExistence type="inferred from homology"/>
<dbReference type="PROSITE" id="PS50905">
    <property type="entry name" value="FERRITIN_LIKE"/>
    <property type="match status" value="1"/>
</dbReference>
<feature type="binding site" evidence="6">
    <location>
        <position position="94"/>
    </location>
    <ligand>
        <name>Fe cation</name>
        <dbReference type="ChEBI" id="CHEBI:24875"/>
        <label>1</label>
    </ligand>
</feature>
<dbReference type="Pfam" id="PF00210">
    <property type="entry name" value="Ferritin"/>
    <property type="match status" value="1"/>
</dbReference>
<feature type="domain" description="Ferritin-like diiron" evidence="8">
    <location>
        <begin position="1"/>
        <end position="145"/>
    </location>
</feature>
<sequence>MPNQQINDALNGQIASEFASWYSYLAMSAWCSREQLSGCAGWLRAQAQEEYTHAMKIYEFLLDRDVEVRLSPLEAPRETFASIVEIFESALHQEQENTKRIDELFHMAMEQKAFASLVELQWFVTEQVEEEKTARTNLARIKMIADDPAAILDFDNALGERTLPMDTSPQ</sequence>
<accession>A0A5B9MDS3</accession>
<comment type="subcellular location">
    <subcellularLocation>
        <location evidence="7">Cytoplasm</location>
    </subcellularLocation>
</comment>
<keyword evidence="4 9" id="KW-0560">Oxidoreductase</keyword>
<dbReference type="SUPFAM" id="SSF47240">
    <property type="entry name" value="Ferritin-like"/>
    <property type="match status" value="1"/>
</dbReference>
<dbReference type="CDD" id="cd01055">
    <property type="entry name" value="Nonheme_Ferritin"/>
    <property type="match status" value="1"/>
</dbReference>
<dbReference type="EC" id="1.16.3.2" evidence="7"/>
<keyword evidence="5 6" id="KW-0408">Iron</keyword>
<dbReference type="InterPro" id="IPR009078">
    <property type="entry name" value="Ferritin-like_SF"/>
</dbReference>
<evidence type="ECO:0000256" key="3">
    <source>
        <dbReference type="ARBA" id="ARBA00022723"/>
    </source>
</evidence>
<dbReference type="AlphaFoldDB" id="A0A5B9MDS3"/>
<dbReference type="Proteomes" id="UP000321353">
    <property type="component" value="Chromosome"/>
</dbReference>
<evidence type="ECO:0000256" key="2">
    <source>
        <dbReference type="ARBA" id="ARBA00022434"/>
    </source>
</evidence>
<reference evidence="9 10" key="1">
    <citation type="submission" date="2019-02" db="EMBL/GenBank/DDBJ databases">
        <title>Planctomycetal bacteria perform biofilm scaping via a novel small molecule.</title>
        <authorList>
            <person name="Jeske O."/>
            <person name="Boedeker C."/>
            <person name="Wiegand S."/>
            <person name="Breitling P."/>
            <person name="Kallscheuer N."/>
            <person name="Jogler M."/>
            <person name="Rohde M."/>
            <person name="Petersen J."/>
            <person name="Medema M.H."/>
            <person name="Surup F."/>
            <person name="Jogler C."/>
        </authorList>
    </citation>
    <scope>NUCLEOTIDE SEQUENCE [LARGE SCALE GENOMIC DNA]</scope>
    <source>
        <strain evidence="9 10">Mal15</strain>
    </source>
</reference>
<dbReference type="GO" id="GO:0042802">
    <property type="term" value="F:identical protein binding"/>
    <property type="evidence" value="ECO:0007669"/>
    <property type="project" value="UniProtKB-ARBA"/>
</dbReference>
<comment type="catalytic activity">
    <reaction evidence="7">
        <text>4 Fe(2+) + O2 + 6 H2O = 4 iron(III) oxide-hydroxide + 12 H(+)</text>
        <dbReference type="Rhea" id="RHEA:11972"/>
        <dbReference type="ChEBI" id="CHEBI:15377"/>
        <dbReference type="ChEBI" id="CHEBI:15378"/>
        <dbReference type="ChEBI" id="CHEBI:15379"/>
        <dbReference type="ChEBI" id="CHEBI:29033"/>
        <dbReference type="ChEBI" id="CHEBI:78619"/>
        <dbReference type="EC" id="1.16.3.2"/>
    </reaction>
</comment>
<evidence type="ECO:0000256" key="1">
    <source>
        <dbReference type="ARBA" id="ARBA00006950"/>
    </source>
</evidence>
<comment type="function">
    <text evidence="7">Iron-storage protein.</text>
</comment>
<dbReference type="PANTHER" id="PTHR11431">
    <property type="entry name" value="FERRITIN"/>
    <property type="match status" value="1"/>
</dbReference>
<dbReference type="KEGG" id="smam:Mal15_14470"/>
<gene>
    <name evidence="9" type="primary">ftnA</name>
    <name evidence="9" type="ORF">Mal15_14470</name>
</gene>
<evidence type="ECO:0000256" key="7">
    <source>
        <dbReference type="RuleBase" id="RU361145"/>
    </source>
</evidence>
<feature type="binding site" evidence="6">
    <location>
        <position position="50"/>
    </location>
    <ligand>
        <name>Fe cation</name>
        <dbReference type="ChEBI" id="CHEBI:24875"/>
        <label>1</label>
    </ligand>
</feature>
<dbReference type="InterPro" id="IPR012347">
    <property type="entry name" value="Ferritin-like"/>
</dbReference>
<feature type="binding site" evidence="6">
    <location>
        <position position="53"/>
    </location>
    <ligand>
        <name>Fe cation</name>
        <dbReference type="ChEBI" id="CHEBI:24875"/>
        <label>1</label>
    </ligand>
</feature>
<evidence type="ECO:0000256" key="4">
    <source>
        <dbReference type="ARBA" id="ARBA00023002"/>
    </source>
</evidence>
<dbReference type="InterPro" id="IPR041719">
    <property type="entry name" value="Ferritin_prok"/>
</dbReference>
<keyword evidence="3 6" id="KW-0479">Metal-binding</keyword>
<evidence type="ECO:0000256" key="5">
    <source>
        <dbReference type="ARBA" id="ARBA00023004"/>
    </source>
</evidence>
<organism evidence="9 10">
    <name type="scientific">Stieleria maiorica</name>
    <dbReference type="NCBI Taxonomy" id="2795974"/>
    <lineage>
        <taxon>Bacteria</taxon>
        <taxon>Pseudomonadati</taxon>
        <taxon>Planctomycetota</taxon>
        <taxon>Planctomycetia</taxon>
        <taxon>Pirellulales</taxon>
        <taxon>Pirellulaceae</taxon>
        <taxon>Stieleria</taxon>
    </lineage>
</organism>
<dbReference type="GO" id="GO:0004322">
    <property type="term" value="F:ferroxidase activity"/>
    <property type="evidence" value="ECO:0007669"/>
    <property type="project" value="TreeGrafter"/>
</dbReference>
<dbReference type="InterPro" id="IPR008331">
    <property type="entry name" value="Ferritin_DPS_dom"/>
</dbReference>
<dbReference type="GO" id="GO:0006826">
    <property type="term" value="P:iron ion transport"/>
    <property type="evidence" value="ECO:0007669"/>
    <property type="project" value="InterPro"/>
</dbReference>
<dbReference type="InterPro" id="IPR009040">
    <property type="entry name" value="Ferritin-like_diiron"/>
</dbReference>
<keyword evidence="7" id="KW-0963">Cytoplasm</keyword>
<evidence type="ECO:0000256" key="6">
    <source>
        <dbReference type="PIRSR" id="PIRSR601519-1"/>
    </source>
</evidence>
<dbReference type="RefSeq" id="WP_147867091.1">
    <property type="nucleotide sequence ID" value="NZ_CP036264.1"/>
</dbReference>
<feature type="binding site" evidence="6">
    <location>
        <position position="17"/>
    </location>
    <ligand>
        <name>Fe cation</name>
        <dbReference type="ChEBI" id="CHEBI:24875"/>
        <label>1</label>
    </ligand>
</feature>
<dbReference type="PANTHER" id="PTHR11431:SF127">
    <property type="entry name" value="BACTERIAL NON-HEME FERRITIN"/>
    <property type="match status" value="1"/>
</dbReference>
<comment type="similarity">
    <text evidence="1 7">Belongs to the ferritin family. Prokaryotic subfamily.</text>
</comment>
<keyword evidence="10" id="KW-1185">Reference proteome</keyword>
<feature type="binding site" evidence="6">
    <location>
        <position position="127"/>
    </location>
    <ligand>
        <name>Fe cation</name>
        <dbReference type="ChEBI" id="CHEBI:24875"/>
        <label>1</label>
    </ligand>
</feature>
<evidence type="ECO:0000313" key="9">
    <source>
        <dbReference type="EMBL" id="QEF97407.1"/>
    </source>
</evidence>
<dbReference type="GO" id="GO:0008198">
    <property type="term" value="F:ferrous iron binding"/>
    <property type="evidence" value="ECO:0007669"/>
    <property type="project" value="TreeGrafter"/>
</dbReference>
<dbReference type="EMBL" id="CP036264">
    <property type="protein sequence ID" value="QEF97407.1"/>
    <property type="molecule type" value="Genomic_DNA"/>
</dbReference>
<keyword evidence="2 7" id="KW-0409">Iron storage</keyword>
<dbReference type="GO" id="GO:0008199">
    <property type="term" value="F:ferric iron binding"/>
    <property type="evidence" value="ECO:0007669"/>
    <property type="project" value="InterPro"/>
</dbReference>
<dbReference type="FunFam" id="1.20.1260.10:FF:000001">
    <property type="entry name" value="Non-heme ferritin"/>
    <property type="match status" value="1"/>
</dbReference>
<dbReference type="Gene3D" id="1.20.1260.10">
    <property type="match status" value="1"/>
</dbReference>
<evidence type="ECO:0000313" key="10">
    <source>
        <dbReference type="Proteomes" id="UP000321353"/>
    </source>
</evidence>
<dbReference type="InterPro" id="IPR001519">
    <property type="entry name" value="Ferritin"/>
</dbReference>
<dbReference type="GO" id="GO:0006879">
    <property type="term" value="P:intracellular iron ion homeostasis"/>
    <property type="evidence" value="ECO:0007669"/>
    <property type="project" value="UniProtKB-KW"/>
</dbReference>
<dbReference type="GO" id="GO:0005829">
    <property type="term" value="C:cytosol"/>
    <property type="evidence" value="ECO:0007669"/>
    <property type="project" value="TreeGrafter"/>
</dbReference>